<dbReference type="PRINTS" id="PR00722">
    <property type="entry name" value="CHYMOTRYPSIN"/>
</dbReference>
<sequence>MRGRSSLIAAVVAVLVATAAPAAAGPRIVGGGVATGDYPWIVAIYDGGGVHYCGGSLFRARWVITAAHCVDTPEPTGGPGDMKLRVGSKDLRRGGVTVGWERAIRHPRYDGDKYVHDIALIKLARPVAERRSVDLAPNRDWDGEVLTLLGWGQTCPAYQCDRGSRVLKALEARALSPGACHSRATGFEPDTELCLDSTPQATACYGDSGGPALWRGDGTWRLVGVTTHGSESCGDEDTIHTKVPAYRNWLNATTEGH</sequence>
<comment type="caution">
    <text evidence="4">The sequence shown here is derived from an EMBL/GenBank/DDBJ whole genome shotgun (WGS) entry which is preliminary data.</text>
</comment>
<feature type="signal peptide" evidence="2">
    <location>
        <begin position="1"/>
        <end position="24"/>
    </location>
</feature>
<dbReference type="Gene3D" id="2.40.10.10">
    <property type="entry name" value="Trypsin-like serine proteases"/>
    <property type="match status" value="1"/>
</dbReference>
<reference evidence="4 5" key="1">
    <citation type="submission" date="2018-10" db="EMBL/GenBank/DDBJ databases">
        <title>Sequencing the genomes of 1000 actinobacteria strains.</title>
        <authorList>
            <person name="Klenk H.-P."/>
        </authorList>
    </citation>
    <scope>NUCLEOTIDE SEQUENCE [LARGE SCALE GENOMIC DNA]</scope>
    <source>
        <strain evidence="4 5">DSM 43800</strain>
    </source>
</reference>
<evidence type="ECO:0000256" key="2">
    <source>
        <dbReference type="SAM" id="SignalP"/>
    </source>
</evidence>
<dbReference type="InterPro" id="IPR001314">
    <property type="entry name" value="Peptidase_S1A"/>
</dbReference>
<gene>
    <name evidence="4" type="ORF">C8E97_0441</name>
</gene>
<dbReference type="InterPro" id="IPR001254">
    <property type="entry name" value="Trypsin_dom"/>
</dbReference>
<protein>
    <submittedName>
        <fullName evidence="4">Trypsin</fullName>
    </submittedName>
</protein>
<dbReference type="Proteomes" id="UP000282084">
    <property type="component" value="Unassembled WGS sequence"/>
</dbReference>
<dbReference type="GO" id="GO:0006508">
    <property type="term" value="P:proteolysis"/>
    <property type="evidence" value="ECO:0007669"/>
    <property type="project" value="InterPro"/>
</dbReference>
<dbReference type="EMBL" id="RBXO01000001">
    <property type="protein sequence ID" value="RKT51950.1"/>
    <property type="molecule type" value="Genomic_DNA"/>
</dbReference>
<feature type="chain" id="PRO_5039013748" evidence="2">
    <location>
        <begin position="25"/>
        <end position="257"/>
    </location>
</feature>
<dbReference type="GO" id="GO:0004252">
    <property type="term" value="F:serine-type endopeptidase activity"/>
    <property type="evidence" value="ECO:0007669"/>
    <property type="project" value="InterPro"/>
</dbReference>
<dbReference type="PROSITE" id="PS50240">
    <property type="entry name" value="TRYPSIN_DOM"/>
    <property type="match status" value="1"/>
</dbReference>
<dbReference type="OrthoDB" id="3657335at2"/>
<evidence type="ECO:0000313" key="5">
    <source>
        <dbReference type="Proteomes" id="UP000282084"/>
    </source>
</evidence>
<proteinExistence type="predicted"/>
<dbReference type="PANTHER" id="PTHR24256">
    <property type="entry name" value="TRYPTASE-RELATED"/>
    <property type="match status" value="1"/>
</dbReference>
<dbReference type="InterPro" id="IPR018114">
    <property type="entry name" value="TRYPSIN_HIS"/>
</dbReference>
<dbReference type="InterPro" id="IPR043504">
    <property type="entry name" value="Peptidase_S1_PA_chymotrypsin"/>
</dbReference>
<dbReference type="AlphaFoldDB" id="A0A495VSX2"/>
<dbReference type="FunFam" id="2.40.10.10:FF:000068">
    <property type="entry name" value="transmembrane protease serine 2"/>
    <property type="match status" value="1"/>
</dbReference>
<evidence type="ECO:0000313" key="4">
    <source>
        <dbReference type="EMBL" id="RKT51950.1"/>
    </source>
</evidence>
<dbReference type="InterPro" id="IPR009003">
    <property type="entry name" value="Peptidase_S1_PA"/>
</dbReference>
<evidence type="ECO:0000256" key="1">
    <source>
        <dbReference type="ARBA" id="ARBA00023157"/>
    </source>
</evidence>
<accession>A0A495VSX2</accession>
<dbReference type="SUPFAM" id="SSF50494">
    <property type="entry name" value="Trypsin-like serine proteases"/>
    <property type="match status" value="1"/>
</dbReference>
<keyword evidence="5" id="KW-1185">Reference proteome</keyword>
<dbReference type="SMART" id="SM00020">
    <property type="entry name" value="Tryp_SPc"/>
    <property type="match status" value="1"/>
</dbReference>
<dbReference type="RefSeq" id="WP_121001136.1">
    <property type="nucleotide sequence ID" value="NZ_RBXO01000001.1"/>
</dbReference>
<dbReference type="Pfam" id="PF00089">
    <property type="entry name" value="Trypsin"/>
    <property type="match status" value="1"/>
</dbReference>
<organism evidence="4 5">
    <name type="scientific">Saccharothrix australiensis</name>
    <dbReference type="NCBI Taxonomy" id="2072"/>
    <lineage>
        <taxon>Bacteria</taxon>
        <taxon>Bacillati</taxon>
        <taxon>Actinomycetota</taxon>
        <taxon>Actinomycetes</taxon>
        <taxon>Pseudonocardiales</taxon>
        <taxon>Pseudonocardiaceae</taxon>
        <taxon>Saccharothrix</taxon>
    </lineage>
</organism>
<dbReference type="PROSITE" id="PS00134">
    <property type="entry name" value="TRYPSIN_HIS"/>
    <property type="match status" value="1"/>
</dbReference>
<dbReference type="InterPro" id="IPR051487">
    <property type="entry name" value="Ser/Thr_Proteases_Immune/Dev"/>
</dbReference>
<keyword evidence="2" id="KW-0732">Signal</keyword>
<dbReference type="CDD" id="cd00190">
    <property type="entry name" value="Tryp_SPc"/>
    <property type="match status" value="1"/>
</dbReference>
<feature type="domain" description="Peptidase S1" evidence="3">
    <location>
        <begin position="28"/>
        <end position="255"/>
    </location>
</feature>
<name>A0A495VSX2_9PSEU</name>
<evidence type="ECO:0000259" key="3">
    <source>
        <dbReference type="PROSITE" id="PS50240"/>
    </source>
</evidence>
<keyword evidence="1" id="KW-1015">Disulfide bond</keyword>